<dbReference type="InterPro" id="IPR002525">
    <property type="entry name" value="Transp_IS110-like_N"/>
</dbReference>
<dbReference type="EMBL" id="JBHUJB010000013">
    <property type="protein sequence ID" value="MFD2157863.1"/>
    <property type="molecule type" value="Genomic_DNA"/>
</dbReference>
<gene>
    <name evidence="2" type="ORF">ACFSW8_03005</name>
</gene>
<evidence type="ECO:0000313" key="3">
    <source>
        <dbReference type="Proteomes" id="UP001597389"/>
    </source>
</evidence>
<sequence>MVGVDLSDKKHQICVLDKSGTTLSERTIPNSYAGLEKLSADYPEALIA</sequence>
<comment type="caution">
    <text evidence="2">The sequence shown here is derived from an EMBL/GenBank/DDBJ whole genome shotgun (WGS) entry which is preliminary data.</text>
</comment>
<reference evidence="3" key="1">
    <citation type="journal article" date="2019" name="Int. J. Syst. Evol. Microbiol.">
        <title>The Global Catalogue of Microorganisms (GCM) 10K type strain sequencing project: providing services to taxonomists for standard genome sequencing and annotation.</title>
        <authorList>
            <consortium name="The Broad Institute Genomics Platform"/>
            <consortium name="The Broad Institute Genome Sequencing Center for Infectious Disease"/>
            <person name="Wu L."/>
            <person name="Ma J."/>
        </authorList>
    </citation>
    <scope>NUCLEOTIDE SEQUENCE [LARGE SCALE GENOMIC DNA]</scope>
    <source>
        <strain evidence="3">CCUG 57942</strain>
    </source>
</reference>
<evidence type="ECO:0000313" key="2">
    <source>
        <dbReference type="EMBL" id="MFD2157863.1"/>
    </source>
</evidence>
<proteinExistence type="predicted"/>
<feature type="non-terminal residue" evidence="2">
    <location>
        <position position="48"/>
    </location>
</feature>
<feature type="domain" description="Transposase IS110-like N-terminal" evidence="1">
    <location>
        <begin position="2"/>
        <end position="41"/>
    </location>
</feature>
<keyword evidence="3" id="KW-1185">Reference proteome</keyword>
<dbReference type="Proteomes" id="UP001597389">
    <property type="component" value="Unassembled WGS sequence"/>
</dbReference>
<evidence type="ECO:0000259" key="1">
    <source>
        <dbReference type="Pfam" id="PF01548"/>
    </source>
</evidence>
<organism evidence="2 3">
    <name type="scientific">Rubritalea tangerina</name>
    <dbReference type="NCBI Taxonomy" id="430798"/>
    <lineage>
        <taxon>Bacteria</taxon>
        <taxon>Pseudomonadati</taxon>
        <taxon>Verrucomicrobiota</taxon>
        <taxon>Verrucomicrobiia</taxon>
        <taxon>Verrucomicrobiales</taxon>
        <taxon>Rubritaleaceae</taxon>
        <taxon>Rubritalea</taxon>
    </lineage>
</organism>
<dbReference type="Pfam" id="PF01548">
    <property type="entry name" value="DEDD_Tnp_IS110"/>
    <property type="match status" value="1"/>
</dbReference>
<dbReference type="RefSeq" id="WP_377177403.1">
    <property type="nucleotide sequence ID" value="NZ_JBHUJB010000013.1"/>
</dbReference>
<accession>A0ABW4Z7C5</accession>
<protein>
    <submittedName>
        <fullName evidence="2">Transposase</fullName>
    </submittedName>
</protein>
<name>A0ABW4Z7C5_9BACT</name>